<accession>A0A0J7XWN5</accession>
<dbReference type="InterPro" id="IPR022016">
    <property type="entry name" value="DUF3597"/>
</dbReference>
<dbReference type="SUPFAM" id="SSF158634">
    <property type="entry name" value="RPA2825-like"/>
    <property type="match status" value="1"/>
</dbReference>
<dbReference type="PATRIC" id="fig|1114963.3.peg.1639"/>
<evidence type="ECO:0000256" key="1">
    <source>
        <dbReference type="SAM" id="MobiDB-lite"/>
    </source>
</evidence>
<reference evidence="3 4" key="1">
    <citation type="journal article" date="2015" name="G3 (Bethesda)">
        <title>Insights into Ongoing Evolution of the Hexachlorocyclohexane Catabolic Pathway from Comparative Genomics of Ten Sphingomonadaceae Strains.</title>
        <authorList>
            <person name="Pearce S.L."/>
            <person name="Oakeshott J.G."/>
            <person name="Pandey G."/>
        </authorList>
    </citation>
    <scope>NUCLEOTIDE SEQUENCE [LARGE SCALE GENOMIC DNA]</scope>
    <source>
        <strain evidence="3 4">LL02</strain>
    </source>
</reference>
<proteinExistence type="predicted"/>
<protein>
    <recommendedName>
        <fullName evidence="2">DUF3597 domain-containing protein</fullName>
    </recommendedName>
</protein>
<evidence type="ECO:0000313" key="3">
    <source>
        <dbReference type="EMBL" id="KMS56121.1"/>
    </source>
</evidence>
<gene>
    <name evidence="3" type="ORF">V474_14135</name>
</gene>
<dbReference type="Pfam" id="PF12200">
    <property type="entry name" value="DUF3597"/>
    <property type="match status" value="1"/>
</dbReference>
<comment type="caution">
    <text evidence="3">The sequence shown here is derived from an EMBL/GenBank/DDBJ whole genome shotgun (WGS) entry which is preliminary data.</text>
</comment>
<sequence length="137" mass="14002">MSIFGNIMKKIFHHDVAKAAPAAAAAPPAPTASPVPQPAPVTAPAPATAPQTVEVGAVLEAMAQMNDDHGGNYRTSIVDLLKLLGLDSSITARKELGAELNVHAGADGSAEQNIALHRAVMDKLAENGGVVPDNLRG</sequence>
<dbReference type="Proteomes" id="UP000052268">
    <property type="component" value="Unassembled WGS sequence"/>
</dbReference>
<evidence type="ECO:0000313" key="4">
    <source>
        <dbReference type="Proteomes" id="UP000052268"/>
    </source>
</evidence>
<name>A0A0J7XWN5_9SPHN</name>
<evidence type="ECO:0000259" key="2">
    <source>
        <dbReference type="Pfam" id="PF12200"/>
    </source>
</evidence>
<organism evidence="3 4">
    <name type="scientific">Novosphingobium barchaimii LL02</name>
    <dbReference type="NCBI Taxonomy" id="1114963"/>
    <lineage>
        <taxon>Bacteria</taxon>
        <taxon>Pseudomonadati</taxon>
        <taxon>Pseudomonadota</taxon>
        <taxon>Alphaproteobacteria</taxon>
        <taxon>Sphingomonadales</taxon>
        <taxon>Sphingomonadaceae</taxon>
        <taxon>Novosphingobium</taxon>
    </lineage>
</organism>
<dbReference type="RefSeq" id="WP_059150982.1">
    <property type="nucleotide sequence ID" value="NZ_KQ130453.1"/>
</dbReference>
<feature type="region of interest" description="Disordered" evidence="1">
    <location>
        <begin position="26"/>
        <end position="48"/>
    </location>
</feature>
<dbReference type="OrthoDB" id="9812045at2"/>
<keyword evidence="4" id="KW-1185">Reference proteome</keyword>
<dbReference type="AlphaFoldDB" id="A0A0J7XWN5"/>
<feature type="domain" description="DUF3597" evidence="2">
    <location>
        <begin position="3"/>
        <end position="132"/>
    </location>
</feature>
<feature type="compositionally biased region" description="Pro residues" evidence="1">
    <location>
        <begin position="27"/>
        <end position="43"/>
    </location>
</feature>
<dbReference type="EMBL" id="JACU01000004">
    <property type="protein sequence ID" value="KMS56121.1"/>
    <property type="molecule type" value="Genomic_DNA"/>
</dbReference>